<evidence type="ECO:0000256" key="6">
    <source>
        <dbReference type="SAM" id="MobiDB-lite"/>
    </source>
</evidence>
<dbReference type="GO" id="GO:0003677">
    <property type="term" value="F:DNA binding"/>
    <property type="evidence" value="ECO:0007669"/>
    <property type="project" value="UniProtKB-UniRule"/>
</dbReference>
<dbReference type="CDD" id="cd00397">
    <property type="entry name" value="DNA_BRE_C"/>
    <property type="match status" value="1"/>
</dbReference>
<dbReference type="InterPro" id="IPR044068">
    <property type="entry name" value="CB"/>
</dbReference>
<reference evidence="9 10" key="1">
    <citation type="submission" date="2019-02" db="EMBL/GenBank/DDBJ databases">
        <title>Deep-cultivation of Planctomycetes and their phenomic and genomic characterization uncovers novel biology.</title>
        <authorList>
            <person name="Wiegand S."/>
            <person name="Jogler M."/>
            <person name="Boedeker C."/>
            <person name="Pinto D."/>
            <person name="Vollmers J."/>
            <person name="Rivas-Marin E."/>
            <person name="Kohn T."/>
            <person name="Peeters S.H."/>
            <person name="Heuer A."/>
            <person name="Rast P."/>
            <person name="Oberbeckmann S."/>
            <person name="Bunk B."/>
            <person name="Jeske O."/>
            <person name="Meyerdierks A."/>
            <person name="Storesund J.E."/>
            <person name="Kallscheuer N."/>
            <person name="Luecker S."/>
            <person name="Lage O.M."/>
            <person name="Pohl T."/>
            <person name="Merkel B.J."/>
            <person name="Hornburger P."/>
            <person name="Mueller R.-W."/>
            <person name="Bruemmer F."/>
            <person name="Labrenz M."/>
            <person name="Spormann A.M."/>
            <person name="Op den Camp H."/>
            <person name="Overmann J."/>
            <person name="Amann R."/>
            <person name="Jetten M.S.M."/>
            <person name="Mascher T."/>
            <person name="Medema M.H."/>
            <person name="Devos D.P."/>
            <person name="Kaster A.-K."/>
            <person name="Ovreas L."/>
            <person name="Rohde M."/>
            <person name="Galperin M.Y."/>
            <person name="Jogler C."/>
        </authorList>
    </citation>
    <scope>NUCLEOTIDE SEQUENCE [LARGE SCALE GENOMIC DNA]</scope>
    <source>
        <strain evidence="9 10">Poly30</strain>
    </source>
</reference>
<comment type="similarity">
    <text evidence="1">Belongs to the 'phage' integrase family.</text>
</comment>
<dbReference type="PANTHER" id="PTHR30349:SF64">
    <property type="entry name" value="PROPHAGE INTEGRASE INTD-RELATED"/>
    <property type="match status" value="1"/>
</dbReference>
<dbReference type="AlphaFoldDB" id="A0A518ET71"/>
<feature type="compositionally biased region" description="Polar residues" evidence="6">
    <location>
        <begin position="422"/>
        <end position="439"/>
    </location>
</feature>
<protein>
    <submittedName>
        <fullName evidence="9">Site-specific tyrosine recombinase XerD</fullName>
    </submittedName>
</protein>
<evidence type="ECO:0000313" key="9">
    <source>
        <dbReference type="EMBL" id="QDV07290.1"/>
    </source>
</evidence>
<dbReference type="EMBL" id="CP036434">
    <property type="protein sequence ID" value="QDV07290.1"/>
    <property type="molecule type" value="Genomic_DNA"/>
</dbReference>
<dbReference type="InterPro" id="IPR050090">
    <property type="entry name" value="Tyrosine_recombinase_XerCD"/>
</dbReference>
<gene>
    <name evidence="9" type="ORF">Poly30_28130</name>
</gene>
<evidence type="ECO:0000259" key="7">
    <source>
        <dbReference type="PROSITE" id="PS51898"/>
    </source>
</evidence>
<evidence type="ECO:0000256" key="3">
    <source>
        <dbReference type="ARBA" id="ARBA00023125"/>
    </source>
</evidence>
<keyword evidence="10" id="KW-1185">Reference proteome</keyword>
<keyword evidence="2" id="KW-0229">DNA integration</keyword>
<evidence type="ECO:0000313" key="10">
    <source>
        <dbReference type="Proteomes" id="UP000320390"/>
    </source>
</evidence>
<keyword evidence="3 5" id="KW-0238">DNA-binding</keyword>
<dbReference type="PANTHER" id="PTHR30349">
    <property type="entry name" value="PHAGE INTEGRASE-RELATED"/>
    <property type="match status" value="1"/>
</dbReference>
<feature type="domain" description="Core-binding (CB)" evidence="8">
    <location>
        <begin position="98"/>
        <end position="180"/>
    </location>
</feature>
<dbReference type="Gene3D" id="1.10.150.130">
    <property type="match status" value="1"/>
</dbReference>
<accession>A0A518ET71</accession>
<dbReference type="Pfam" id="PF00589">
    <property type="entry name" value="Phage_integrase"/>
    <property type="match status" value="1"/>
</dbReference>
<dbReference type="InterPro" id="IPR011010">
    <property type="entry name" value="DNA_brk_join_enz"/>
</dbReference>
<name>A0A518ET71_9BACT</name>
<organism evidence="9 10">
    <name type="scientific">Saltatorellus ferox</name>
    <dbReference type="NCBI Taxonomy" id="2528018"/>
    <lineage>
        <taxon>Bacteria</taxon>
        <taxon>Pseudomonadati</taxon>
        <taxon>Planctomycetota</taxon>
        <taxon>Planctomycetia</taxon>
        <taxon>Planctomycetia incertae sedis</taxon>
        <taxon>Saltatorellus</taxon>
    </lineage>
</organism>
<dbReference type="InterPro" id="IPR013762">
    <property type="entry name" value="Integrase-like_cat_sf"/>
</dbReference>
<dbReference type="GO" id="GO:0015074">
    <property type="term" value="P:DNA integration"/>
    <property type="evidence" value="ECO:0007669"/>
    <property type="project" value="UniProtKB-KW"/>
</dbReference>
<dbReference type="PROSITE" id="PS51900">
    <property type="entry name" value="CB"/>
    <property type="match status" value="1"/>
</dbReference>
<feature type="domain" description="Tyr recombinase" evidence="7">
    <location>
        <begin position="204"/>
        <end position="394"/>
    </location>
</feature>
<evidence type="ECO:0000256" key="2">
    <source>
        <dbReference type="ARBA" id="ARBA00022908"/>
    </source>
</evidence>
<keyword evidence="4" id="KW-0233">DNA recombination</keyword>
<evidence type="ECO:0000256" key="4">
    <source>
        <dbReference type="ARBA" id="ARBA00023172"/>
    </source>
</evidence>
<dbReference type="SUPFAM" id="SSF56349">
    <property type="entry name" value="DNA breaking-rejoining enzymes"/>
    <property type="match status" value="1"/>
</dbReference>
<evidence type="ECO:0000259" key="8">
    <source>
        <dbReference type="PROSITE" id="PS51900"/>
    </source>
</evidence>
<sequence length="546" mass="59653">MRVFRKYRKGPRGAQVPCKKWYVEFRDHREVVHRLAAFTDKAASTELGRKVERLASLRSAGEPPDAELSRFIASIPDRLRERLGEIDLIDRSRMAGSRPIDAIVDEYAATLLARERTPKYVSKVRKRVERVLEGIRAQTLLEFHPAKVEMFLASLRGDGLAMRTSNHYLASVSGFTAWAVVQGYVTEDPLTTVKPVNARMDPRRERRALSFDDELPRLIQAAANGPEHRGVSGPLRALVYRLAAETGLRVAELVSLRTADLDFDSERPTLLLRASSAKNRREARIALRPTTVQELLPHLRDRLPSAPALALPKSFKDKATRWLKFDLEAAEIPYVDDSERVADFHALRASFVSGLMKTGANPRTVQSMARHSSAEMTLGIYSKLGRDDERDALALLPDLPSTCKEDEVMRATGTDDAGTGKSGPQNGPFQGASTCTSMQLAAPLNGPEGSETGGQPAVDGGGGGSRTPVPESELIQASTCVSHRQRSRVEAARGHVASTPASEMSRHAALRRSFVTSPLNGVPAEPRALSAATGRSSCQCVVVVGK</sequence>
<dbReference type="InterPro" id="IPR010998">
    <property type="entry name" value="Integrase_recombinase_N"/>
</dbReference>
<evidence type="ECO:0000256" key="1">
    <source>
        <dbReference type="ARBA" id="ARBA00008857"/>
    </source>
</evidence>
<dbReference type="Gene3D" id="1.10.443.10">
    <property type="entry name" value="Intergrase catalytic core"/>
    <property type="match status" value="1"/>
</dbReference>
<evidence type="ECO:0000256" key="5">
    <source>
        <dbReference type="PROSITE-ProRule" id="PRU01248"/>
    </source>
</evidence>
<dbReference type="Proteomes" id="UP000320390">
    <property type="component" value="Chromosome"/>
</dbReference>
<dbReference type="InterPro" id="IPR002104">
    <property type="entry name" value="Integrase_catalytic"/>
</dbReference>
<dbReference type="PROSITE" id="PS51898">
    <property type="entry name" value="TYR_RECOMBINASE"/>
    <property type="match status" value="1"/>
</dbReference>
<dbReference type="GO" id="GO:0006310">
    <property type="term" value="P:DNA recombination"/>
    <property type="evidence" value="ECO:0007669"/>
    <property type="project" value="UniProtKB-KW"/>
</dbReference>
<feature type="region of interest" description="Disordered" evidence="6">
    <location>
        <begin position="412"/>
        <end position="470"/>
    </location>
</feature>
<proteinExistence type="inferred from homology"/>